<dbReference type="GO" id="GO:0005085">
    <property type="term" value="F:guanyl-nucleotide exchange factor activity"/>
    <property type="evidence" value="ECO:0007669"/>
    <property type="project" value="TreeGrafter"/>
</dbReference>
<evidence type="ECO:0000313" key="13">
    <source>
        <dbReference type="Proteomes" id="UP000274756"/>
    </source>
</evidence>
<evidence type="ECO:0000313" key="12">
    <source>
        <dbReference type="Proteomes" id="UP000038040"/>
    </source>
</evidence>
<dbReference type="EMBL" id="UYYG01001151">
    <property type="protein sequence ID" value="VDN55006.1"/>
    <property type="molecule type" value="Genomic_DNA"/>
</dbReference>
<comment type="similarity">
    <text evidence="2 10">Belongs to the eIF-2B alpha/beta/delta subunits family.</text>
</comment>
<dbReference type="Gene3D" id="3.40.50.10470">
    <property type="entry name" value="Translation initiation factor eif-2b, domain 2"/>
    <property type="match status" value="1"/>
</dbReference>
<evidence type="ECO:0000256" key="9">
    <source>
        <dbReference type="ARBA" id="ARBA00046432"/>
    </source>
</evidence>
<dbReference type="GO" id="GO:0003743">
    <property type="term" value="F:translation initiation factor activity"/>
    <property type="evidence" value="ECO:0007669"/>
    <property type="project" value="UniProtKB-KW"/>
</dbReference>
<comment type="subunit">
    <text evidence="9">Component of the translation initiation factor 2B (eIF2B) complex which is a heterodecamer of two sets of five different subunits: alpha, beta, gamma, delta and epsilon. Subunits alpha, beta and delta comprise a regulatory subcomplex and subunits epsilon and gamma comprise a catalytic subcomplex. Within the complex, the hexameric regulatory complex resides at the center, with the two heterodimeric catalytic subcomplexes bound on opposite sides.</text>
</comment>
<evidence type="ECO:0000256" key="8">
    <source>
        <dbReference type="ARBA" id="ARBA00044236"/>
    </source>
</evidence>
<evidence type="ECO:0000256" key="1">
    <source>
        <dbReference type="ARBA" id="ARBA00004514"/>
    </source>
</evidence>
<evidence type="ECO:0000313" key="14">
    <source>
        <dbReference type="WBParaSite" id="DME_0000061901-mRNA-1"/>
    </source>
</evidence>
<evidence type="ECO:0000256" key="4">
    <source>
        <dbReference type="ARBA" id="ARBA00022540"/>
    </source>
</evidence>
<dbReference type="GO" id="GO:0005851">
    <property type="term" value="C:eukaryotic translation initiation factor 2B complex"/>
    <property type="evidence" value="ECO:0007669"/>
    <property type="project" value="TreeGrafter"/>
</dbReference>
<dbReference type="PANTHER" id="PTHR45860">
    <property type="entry name" value="TRANSLATION INITIATION FACTOR EIF-2B SUBUNIT ALPHA"/>
    <property type="match status" value="1"/>
</dbReference>
<organism evidence="12 14">
    <name type="scientific">Dracunculus medinensis</name>
    <name type="common">Guinea worm</name>
    <dbReference type="NCBI Taxonomy" id="318479"/>
    <lineage>
        <taxon>Eukaryota</taxon>
        <taxon>Metazoa</taxon>
        <taxon>Ecdysozoa</taxon>
        <taxon>Nematoda</taxon>
        <taxon>Chromadorea</taxon>
        <taxon>Rhabditida</taxon>
        <taxon>Spirurina</taxon>
        <taxon>Dracunculoidea</taxon>
        <taxon>Dracunculidae</taxon>
        <taxon>Dracunculus</taxon>
    </lineage>
</organism>
<keyword evidence="5" id="KW-0648">Protein biosynthesis</keyword>
<dbReference type="InterPro" id="IPR051501">
    <property type="entry name" value="eIF2B_alpha/beta/delta"/>
</dbReference>
<dbReference type="InterPro" id="IPR042528">
    <property type="entry name" value="elF-2B_alpha_N"/>
</dbReference>
<dbReference type="AlphaFoldDB" id="A0A0N4U1V7"/>
<sequence>MLSPEIAAKYYCKIIQESPIEKSASLAVLETLLKCIQLTKASTVTQLLEELKGAAEAMSKTEFGITSVHSSTELFLRYISFVTAEQNLQEFGDLLNLYKERGGYFIERISRSISIISSTALMSIKKKKNILTHSFDNVVLGVLLHAKQNGANLSVFVTEGRPDCSGVKMVKKLREANIQTTLLLDCEICSVMESLDVVVIGAYGVMESGGILNKIGTLPIAICAKAMSKEVFVMAESIKFLKDFPLNQSTISNEYKHPVSNITKRELGDATERYPLVDYTPPSYINLLFTDLGVLTPAAVADELLKMYV</sequence>
<reference evidence="14" key="1">
    <citation type="submission" date="2017-02" db="UniProtKB">
        <authorList>
            <consortium name="WormBaseParasite"/>
        </authorList>
    </citation>
    <scope>IDENTIFICATION</scope>
</reference>
<name>A0A0N4U1V7_DRAME</name>
<comment type="subcellular location">
    <subcellularLocation>
        <location evidence="1">Cytoplasm</location>
        <location evidence="1">Cytosol</location>
    </subcellularLocation>
</comment>
<dbReference type="InterPro" id="IPR042529">
    <property type="entry name" value="IF_2B-like_C"/>
</dbReference>
<evidence type="ECO:0000256" key="6">
    <source>
        <dbReference type="ARBA" id="ARBA00043898"/>
    </source>
</evidence>
<protein>
    <recommendedName>
        <fullName evidence="7">Translation initiation factor eIF2B subunit alpha</fullName>
    </recommendedName>
    <alternativeName>
        <fullName evidence="8">eIF2B GDP-GTP exchange factor subunit alpha</fullName>
    </alternativeName>
</protein>
<dbReference type="STRING" id="318479.A0A0N4U1V7"/>
<accession>A0A0N4U1V7</accession>
<dbReference type="WBParaSite" id="DME_0000061901-mRNA-1">
    <property type="protein sequence ID" value="DME_0000061901-mRNA-1"/>
    <property type="gene ID" value="DME_0000061901"/>
</dbReference>
<proteinExistence type="inferred from homology"/>
<reference evidence="11 13" key="2">
    <citation type="submission" date="2018-11" db="EMBL/GenBank/DDBJ databases">
        <authorList>
            <consortium name="Pathogen Informatics"/>
        </authorList>
    </citation>
    <scope>NUCLEOTIDE SEQUENCE [LARGE SCALE GENOMIC DNA]</scope>
</reference>
<keyword evidence="4" id="KW-0396">Initiation factor</keyword>
<dbReference type="Gene3D" id="1.20.120.1070">
    <property type="entry name" value="Translation initiation factor eIF-2B, N-terminal domain"/>
    <property type="match status" value="1"/>
</dbReference>
<dbReference type="Proteomes" id="UP000274756">
    <property type="component" value="Unassembled WGS sequence"/>
</dbReference>
<comment type="function">
    <text evidence="6">Acts as a component of the translation initiation factor 2B (eIF2B) complex, which catalyzes the exchange of GDP for GTP on eukaryotic initiation factor 2 (eIF2) gamma subunit. Its guanine nucleotide exchange factor activity is repressed when bound to eIF2 complex phosphorylated on the alpha subunit, thereby limiting the amount of methionyl-initiator methionine tRNA available to the ribosome and consequently global translation is repressed.</text>
</comment>
<evidence type="ECO:0000256" key="2">
    <source>
        <dbReference type="ARBA" id="ARBA00007251"/>
    </source>
</evidence>
<keyword evidence="3" id="KW-0963">Cytoplasm</keyword>
<dbReference type="GO" id="GO:0005829">
    <property type="term" value="C:cytosol"/>
    <property type="evidence" value="ECO:0007669"/>
    <property type="project" value="UniProtKB-SubCell"/>
</dbReference>
<dbReference type="SUPFAM" id="SSF100950">
    <property type="entry name" value="NagB/RpiA/CoA transferase-like"/>
    <property type="match status" value="1"/>
</dbReference>
<keyword evidence="13" id="KW-1185">Reference proteome</keyword>
<dbReference type="InterPro" id="IPR000649">
    <property type="entry name" value="IF-2B-related"/>
</dbReference>
<evidence type="ECO:0000256" key="7">
    <source>
        <dbReference type="ARBA" id="ARBA00044208"/>
    </source>
</evidence>
<dbReference type="PANTHER" id="PTHR45860:SF1">
    <property type="entry name" value="TRANSLATION INITIATION FACTOR EIF-2B SUBUNIT ALPHA"/>
    <property type="match status" value="1"/>
</dbReference>
<gene>
    <name evidence="11" type="ORF">DME_LOCUS4979</name>
</gene>
<evidence type="ECO:0000256" key="5">
    <source>
        <dbReference type="ARBA" id="ARBA00022917"/>
    </source>
</evidence>
<dbReference type="InterPro" id="IPR037171">
    <property type="entry name" value="NagB/RpiA_transferase-like"/>
</dbReference>
<dbReference type="Proteomes" id="UP000038040">
    <property type="component" value="Unplaced"/>
</dbReference>
<dbReference type="Pfam" id="PF01008">
    <property type="entry name" value="IF-2B"/>
    <property type="match status" value="1"/>
</dbReference>
<evidence type="ECO:0000256" key="10">
    <source>
        <dbReference type="RuleBase" id="RU003814"/>
    </source>
</evidence>
<evidence type="ECO:0000256" key="3">
    <source>
        <dbReference type="ARBA" id="ARBA00022490"/>
    </source>
</evidence>
<dbReference type="OrthoDB" id="10249309at2759"/>
<evidence type="ECO:0000313" key="11">
    <source>
        <dbReference type="EMBL" id="VDN55006.1"/>
    </source>
</evidence>